<dbReference type="InterPro" id="IPR044298">
    <property type="entry name" value="MIG/MutY"/>
</dbReference>
<dbReference type="InterPro" id="IPR015797">
    <property type="entry name" value="NUDIX_hydrolase-like_dom_sf"/>
</dbReference>
<dbReference type="SUPFAM" id="SSF55811">
    <property type="entry name" value="Nudix"/>
    <property type="match status" value="1"/>
</dbReference>
<evidence type="ECO:0000256" key="4">
    <source>
        <dbReference type="ARBA" id="ARBA00012045"/>
    </source>
</evidence>
<keyword evidence="7" id="KW-0479">Metal-binding</keyword>
<evidence type="ECO:0000256" key="7">
    <source>
        <dbReference type="ARBA" id="ARBA00022723"/>
    </source>
</evidence>
<dbReference type="GO" id="GO:0006298">
    <property type="term" value="P:mismatch repair"/>
    <property type="evidence" value="ECO:0007669"/>
    <property type="project" value="TreeGrafter"/>
</dbReference>
<dbReference type="GO" id="GO:0046872">
    <property type="term" value="F:metal ion binding"/>
    <property type="evidence" value="ECO:0007669"/>
    <property type="project" value="UniProtKB-UniRule"/>
</dbReference>
<keyword evidence="6" id="KW-0004">4Fe-4S</keyword>
<dbReference type="InterPro" id="IPR000445">
    <property type="entry name" value="HhH_motif"/>
</dbReference>
<evidence type="ECO:0000256" key="14">
    <source>
        <dbReference type="RuleBase" id="RU365096"/>
    </source>
</evidence>
<dbReference type="CDD" id="cd00056">
    <property type="entry name" value="ENDO3c"/>
    <property type="match status" value="1"/>
</dbReference>
<organism evidence="16 17">
    <name type="scientific">Imtechella halotolerans K1</name>
    <dbReference type="NCBI Taxonomy" id="946077"/>
    <lineage>
        <taxon>Bacteria</taxon>
        <taxon>Pseudomonadati</taxon>
        <taxon>Bacteroidota</taxon>
        <taxon>Flavobacteriia</taxon>
        <taxon>Flavobacteriales</taxon>
        <taxon>Flavobacteriaceae</taxon>
        <taxon>Imtechella</taxon>
    </lineage>
</organism>
<feature type="domain" description="HhH-GPD" evidence="15">
    <location>
        <begin position="35"/>
        <end position="186"/>
    </location>
</feature>
<evidence type="ECO:0000256" key="12">
    <source>
        <dbReference type="ARBA" id="ARBA00023204"/>
    </source>
</evidence>
<dbReference type="Pfam" id="PF00730">
    <property type="entry name" value="HhH-GPD"/>
    <property type="match status" value="1"/>
</dbReference>
<proteinExistence type="inferred from homology"/>
<evidence type="ECO:0000256" key="1">
    <source>
        <dbReference type="ARBA" id="ARBA00000843"/>
    </source>
</evidence>
<keyword evidence="17" id="KW-1185">Reference proteome</keyword>
<evidence type="ECO:0000256" key="11">
    <source>
        <dbReference type="ARBA" id="ARBA00023014"/>
    </source>
</evidence>
<keyword evidence="10 14" id="KW-0408">Iron</keyword>
<evidence type="ECO:0000256" key="5">
    <source>
        <dbReference type="ARBA" id="ARBA00022023"/>
    </source>
</evidence>
<keyword evidence="12" id="KW-0234">DNA repair</keyword>
<dbReference type="RefSeq" id="WP_008236797.1">
    <property type="nucleotide sequence ID" value="NZ_AJJU01000002.1"/>
</dbReference>
<evidence type="ECO:0000256" key="9">
    <source>
        <dbReference type="ARBA" id="ARBA00022801"/>
    </source>
</evidence>
<dbReference type="eggNOG" id="COG1194">
    <property type="taxonomic scope" value="Bacteria"/>
</dbReference>
<dbReference type="GO" id="GO:0051539">
    <property type="term" value="F:4 iron, 4 sulfur cluster binding"/>
    <property type="evidence" value="ECO:0007669"/>
    <property type="project" value="UniProtKB-UniRule"/>
</dbReference>
<dbReference type="PATRIC" id="fig|946077.3.peg.375"/>
<keyword evidence="13 14" id="KW-0326">Glycosidase</keyword>
<dbReference type="InterPro" id="IPR029119">
    <property type="entry name" value="MutY_C"/>
</dbReference>
<dbReference type="OrthoDB" id="9802365at2"/>
<evidence type="ECO:0000256" key="2">
    <source>
        <dbReference type="ARBA" id="ARBA00002933"/>
    </source>
</evidence>
<dbReference type="NCBIfam" id="TIGR01084">
    <property type="entry name" value="mutY"/>
    <property type="match status" value="1"/>
</dbReference>
<sequence>MTFSKLLIYWYLQQKRDLPWRNTNNPYPIWLSEIMLQQTRVAQGLPYFERFMEAFPTVKDLADAPLEHVLKLWQGLGYYSRARNLHITAQKVAYEMEGVFPDTYIGLLELKGIGDYTASAIASICYNEPCPVVDGNVYRVLARYFGVDTPINTTAGVSCFKELATSVMEVKNIGIYNQAIMEFGAIQCKPQNPDCSTCVLNENCVALSTKKVSTLPVKLRKSKIKNRYFHYWVIKDLKGNTLLKQRLSKGIWQGLYEFPLYEVDGPVDMNHVLKEVQKEYPTVDRIYSFNDSPIIHKLSHQHLYTTFWVVPLQYELPEAISMQDINTYPVPVLIANFIDEILDY</sequence>
<dbReference type="FunFam" id="1.10.340.30:FF:000002">
    <property type="entry name" value="Adenine DNA glycosylase"/>
    <property type="match status" value="1"/>
</dbReference>
<dbReference type="Pfam" id="PF00633">
    <property type="entry name" value="HHH"/>
    <property type="match status" value="1"/>
</dbReference>
<keyword evidence="11" id="KW-0411">Iron-sulfur</keyword>
<dbReference type="InterPro" id="IPR023170">
    <property type="entry name" value="HhH_base_excis_C"/>
</dbReference>
<evidence type="ECO:0000256" key="6">
    <source>
        <dbReference type="ARBA" id="ARBA00022485"/>
    </source>
</evidence>
<dbReference type="PANTHER" id="PTHR42944:SF1">
    <property type="entry name" value="ADENINE DNA GLYCOSYLASE"/>
    <property type="match status" value="1"/>
</dbReference>
<name>I0WK07_9FLAO</name>
<comment type="function">
    <text evidence="2">Adenine glycosylase active on G-A mispairs. MutY also corrects error-prone DNA synthesis past GO lesions which are due to the oxidatively damaged form of guanine: 7,8-dihydro-8-oxoguanine (8-oxo-dGTP).</text>
</comment>
<dbReference type="GO" id="GO:0000701">
    <property type="term" value="F:purine-specific mismatch base pair DNA N-glycosylase activity"/>
    <property type="evidence" value="ECO:0007669"/>
    <property type="project" value="UniProtKB-EC"/>
</dbReference>
<evidence type="ECO:0000259" key="15">
    <source>
        <dbReference type="SMART" id="SM00478"/>
    </source>
</evidence>
<dbReference type="Gene3D" id="1.10.340.30">
    <property type="entry name" value="Hypothetical protein, domain 2"/>
    <property type="match status" value="1"/>
</dbReference>
<evidence type="ECO:0000256" key="10">
    <source>
        <dbReference type="ARBA" id="ARBA00023004"/>
    </source>
</evidence>
<evidence type="ECO:0000256" key="3">
    <source>
        <dbReference type="ARBA" id="ARBA00008343"/>
    </source>
</evidence>
<keyword evidence="9" id="KW-0378">Hydrolase</keyword>
<evidence type="ECO:0000256" key="13">
    <source>
        <dbReference type="ARBA" id="ARBA00023295"/>
    </source>
</evidence>
<dbReference type="Gene3D" id="1.10.1670.10">
    <property type="entry name" value="Helix-hairpin-Helix base-excision DNA repair enzymes (C-terminal)"/>
    <property type="match status" value="1"/>
</dbReference>
<gene>
    <name evidence="16" type="ORF">W5A_01830</name>
</gene>
<protein>
    <recommendedName>
        <fullName evidence="5 14">Adenine DNA glycosylase</fullName>
        <ecNumber evidence="4 14">3.2.2.31</ecNumber>
    </recommendedName>
</protein>
<dbReference type="GO" id="GO:0034039">
    <property type="term" value="F:8-oxo-7,8-dihydroguanine DNA N-glycosylase activity"/>
    <property type="evidence" value="ECO:0007669"/>
    <property type="project" value="TreeGrafter"/>
</dbReference>
<evidence type="ECO:0000313" key="16">
    <source>
        <dbReference type="EMBL" id="EID76723.1"/>
    </source>
</evidence>
<evidence type="ECO:0000256" key="8">
    <source>
        <dbReference type="ARBA" id="ARBA00022763"/>
    </source>
</evidence>
<dbReference type="SUPFAM" id="SSF48150">
    <property type="entry name" value="DNA-glycosylase"/>
    <property type="match status" value="1"/>
</dbReference>
<dbReference type="InterPro" id="IPR011257">
    <property type="entry name" value="DNA_glycosylase"/>
</dbReference>
<dbReference type="PANTHER" id="PTHR42944">
    <property type="entry name" value="ADENINE DNA GLYCOSYLASE"/>
    <property type="match status" value="1"/>
</dbReference>
<accession>I0WK07</accession>
<evidence type="ECO:0000313" key="17">
    <source>
        <dbReference type="Proteomes" id="UP000005938"/>
    </source>
</evidence>
<comment type="caution">
    <text evidence="16">The sequence shown here is derived from an EMBL/GenBank/DDBJ whole genome shotgun (WGS) entry which is preliminary data.</text>
</comment>
<dbReference type="STRING" id="946077.W5A_01830"/>
<dbReference type="InterPro" id="IPR005760">
    <property type="entry name" value="A/G_AdeGlyc_MutY"/>
</dbReference>
<dbReference type="GO" id="GO:0032357">
    <property type="term" value="F:oxidized purine DNA binding"/>
    <property type="evidence" value="ECO:0007669"/>
    <property type="project" value="TreeGrafter"/>
</dbReference>
<dbReference type="EMBL" id="AJJU01000002">
    <property type="protein sequence ID" value="EID76723.1"/>
    <property type="molecule type" value="Genomic_DNA"/>
</dbReference>
<comment type="cofactor">
    <cofactor evidence="14">
        <name>[4Fe-4S] cluster</name>
        <dbReference type="ChEBI" id="CHEBI:49883"/>
    </cofactor>
    <text evidence="14">Binds 1 [4Fe-4S] cluster.</text>
</comment>
<dbReference type="Pfam" id="PF14815">
    <property type="entry name" value="NUDIX_4"/>
    <property type="match status" value="1"/>
</dbReference>
<dbReference type="GO" id="GO:0035485">
    <property type="term" value="F:adenine/guanine mispair binding"/>
    <property type="evidence" value="ECO:0007669"/>
    <property type="project" value="TreeGrafter"/>
</dbReference>
<dbReference type="SMART" id="SM00478">
    <property type="entry name" value="ENDO3c"/>
    <property type="match status" value="1"/>
</dbReference>
<comment type="catalytic activity">
    <reaction evidence="1 14">
        <text>Hydrolyzes free adenine bases from 7,8-dihydro-8-oxoguanine:adenine mismatched double-stranded DNA, leaving an apurinic site.</text>
        <dbReference type="EC" id="3.2.2.31"/>
    </reaction>
</comment>
<comment type="similarity">
    <text evidence="3 14">Belongs to the Nth/MutY family.</text>
</comment>
<reference evidence="16 17" key="1">
    <citation type="journal article" date="2012" name="J. Bacteriol.">
        <title>Genome Sequence of the Halotolerant Bacterium Imtechella halotolerans K1T.</title>
        <authorList>
            <person name="Kumar S."/>
            <person name="Vikram S."/>
            <person name="Subramanian S."/>
            <person name="Raghava G.P."/>
            <person name="Pinnaka A.K."/>
        </authorList>
    </citation>
    <scope>NUCLEOTIDE SEQUENCE [LARGE SCALE GENOMIC DNA]</scope>
    <source>
        <strain evidence="16 17">K1</strain>
    </source>
</reference>
<keyword evidence="8 14" id="KW-0227">DNA damage</keyword>
<dbReference type="GO" id="GO:0006284">
    <property type="term" value="P:base-excision repair"/>
    <property type="evidence" value="ECO:0007669"/>
    <property type="project" value="UniProtKB-UniRule"/>
</dbReference>
<dbReference type="InterPro" id="IPR003265">
    <property type="entry name" value="HhH-GPD_domain"/>
</dbReference>
<dbReference type="AlphaFoldDB" id="I0WK07"/>
<dbReference type="Proteomes" id="UP000005938">
    <property type="component" value="Unassembled WGS sequence"/>
</dbReference>
<dbReference type="Gene3D" id="3.90.79.10">
    <property type="entry name" value="Nucleoside Triphosphate Pyrophosphohydrolase"/>
    <property type="match status" value="1"/>
</dbReference>
<dbReference type="CDD" id="cd03431">
    <property type="entry name" value="NUDIX_DNA_Glycosylase_C-MutY"/>
    <property type="match status" value="1"/>
</dbReference>
<dbReference type="EC" id="3.2.2.31" evidence="4 14"/>